<gene>
    <name evidence="4" type="ORF">IQ217_06325</name>
</gene>
<evidence type="ECO:0000256" key="1">
    <source>
        <dbReference type="ARBA" id="ARBA00009013"/>
    </source>
</evidence>
<evidence type="ECO:0000313" key="4">
    <source>
        <dbReference type="EMBL" id="MBE9253479.1"/>
    </source>
</evidence>
<proteinExistence type="inferred from homology"/>
<sequence>MPLTTSVDEPRTGSKQIHLEGSLDSQTSPELEKLILQVITPDIHCAILNFTHLEYISSAGLRVVLKLQQIMHKHKGNVCALGLQPQVKKVFEIVQAMPTKSIFASVEELDQYLINIQRKILNE</sequence>
<evidence type="ECO:0000259" key="3">
    <source>
        <dbReference type="PROSITE" id="PS50801"/>
    </source>
</evidence>
<accession>A0ABR9VQ56</accession>
<dbReference type="InterPro" id="IPR003658">
    <property type="entry name" value="Anti-sigma_ant"/>
</dbReference>
<dbReference type="SUPFAM" id="SSF52091">
    <property type="entry name" value="SpoIIaa-like"/>
    <property type="match status" value="1"/>
</dbReference>
<dbReference type="Gene3D" id="3.30.750.24">
    <property type="entry name" value="STAS domain"/>
    <property type="match status" value="1"/>
</dbReference>
<dbReference type="Proteomes" id="UP000658720">
    <property type="component" value="Unassembled WGS sequence"/>
</dbReference>
<name>A0ABR9VQ56_9SYNC</name>
<reference evidence="4 5" key="1">
    <citation type="submission" date="2020-10" db="EMBL/GenBank/DDBJ databases">
        <authorList>
            <person name="Castelo-Branco R."/>
            <person name="Eusebio N."/>
            <person name="Adriana R."/>
            <person name="Vieira A."/>
            <person name="Brugerolle De Fraissinette N."/>
            <person name="Rezende De Castro R."/>
            <person name="Schneider M.P."/>
            <person name="Vasconcelos V."/>
            <person name="Leao P.N."/>
        </authorList>
    </citation>
    <scope>NUCLEOTIDE SEQUENCE [LARGE SCALE GENOMIC DNA]</scope>
    <source>
        <strain evidence="4 5">LEGE 00031</strain>
    </source>
</reference>
<keyword evidence="5" id="KW-1185">Reference proteome</keyword>
<dbReference type="PANTHER" id="PTHR33495:SF2">
    <property type="entry name" value="ANTI-SIGMA FACTOR ANTAGONIST TM_1081-RELATED"/>
    <property type="match status" value="1"/>
</dbReference>
<dbReference type="EMBL" id="JADEVV010000013">
    <property type="protein sequence ID" value="MBE9253479.1"/>
    <property type="molecule type" value="Genomic_DNA"/>
</dbReference>
<dbReference type="NCBIfam" id="TIGR00377">
    <property type="entry name" value="ant_ant_sig"/>
    <property type="match status" value="1"/>
</dbReference>
<organism evidence="4 5">
    <name type="scientific">Synechocystis salina LEGE 00031</name>
    <dbReference type="NCBI Taxonomy" id="1828736"/>
    <lineage>
        <taxon>Bacteria</taxon>
        <taxon>Bacillati</taxon>
        <taxon>Cyanobacteriota</taxon>
        <taxon>Cyanophyceae</taxon>
        <taxon>Synechococcales</taxon>
        <taxon>Merismopediaceae</taxon>
        <taxon>Synechocystis</taxon>
    </lineage>
</organism>
<dbReference type="CDD" id="cd07043">
    <property type="entry name" value="STAS_anti-anti-sigma_factors"/>
    <property type="match status" value="1"/>
</dbReference>
<dbReference type="InterPro" id="IPR002645">
    <property type="entry name" value="STAS_dom"/>
</dbReference>
<feature type="domain" description="STAS" evidence="3">
    <location>
        <begin position="17"/>
        <end position="113"/>
    </location>
</feature>
<dbReference type="InterPro" id="IPR036513">
    <property type="entry name" value="STAS_dom_sf"/>
</dbReference>
<evidence type="ECO:0000313" key="5">
    <source>
        <dbReference type="Proteomes" id="UP000658720"/>
    </source>
</evidence>
<comment type="caution">
    <text evidence="4">The sequence shown here is derived from an EMBL/GenBank/DDBJ whole genome shotgun (WGS) entry which is preliminary data.</text>
</comment>
<dbReference type="PROSITE" id="PS50801">
    <property type="entry name" value="STAS"/>
    <property type="match status" value="1"/>
</dbReference>
<dbReference type="Pfam" id="PF01740">
    <property type="entry name" value="STAS"/>
    <property type="match status" value="1"/>
</dbReference>
<protein>
    <recommendedName>
        <fullName evidence="2">Anti-sigma factor antagonist</fullName>
    </recommendedName>
</protein>
<dbReference type="PANTHER" id="PTHR33495">
    <property type="entry name" value="ANTI-SIGMA FACTOR ANTAGONIST TM_1081-RELATED-RELATED"/>
    <property type="match status" value="1"/>
</dbReference>
<comment type="similarity">
    <text evidence="1 2">Belongs to the anti-sigma-factor antagonist family.</text>
</comment>
<evidence type="ECO:0000256" key="2">
    <source>
        <dbReference type="RuleBase" id="RU003749"/>
    </source>
</evidence>
<dbReference type="RefSeq" id="WP_190599913.1">
    <property type="nucleotide sequence ID" value="NZ_JADEVV010000013.1"/>
</dbReference>